<evidence type="ECO:0000259" key="3">
    <source>
        <dbReference type="Pfam" id="PF03544"/>
    </source>
</evidence>
<feature type="region of interest" description="Disordered" evidence="1">
    <location>
        <begin position="207"/>
        <end position="232"/>
    </location>
</feature>
<name>A0A9X1PKK1_9BACT</name>
<dbReference type="Proteomes" id="UP001139000">
    <property type="component" value="Unassembled WGS sequence"/>
</dbReference>
<dbReference type="SUPFAM" id="SSF74653">
    <property type="entry name" value="TolA/TonB C-terminal domain"/>
    <property type="match status" value="1"/>
</dbReference>
<dbReference type="GO" id="GO:0055085">
    <property type="term" value="P:transmembrane transport"/>
    <property type="evidence" value="ECO:0007669"/>
    <property type="project" value="InterPro"/>
</dbReference>
<dbReference type="Gene3D" id="3.30.1150.10">
    <property type="match status" value="1"/>
</dbReference>
<comment type="caution">
    <text evidence="4">The sequence shown here is derived from an EMBL/GenBank/DDBJ whole genome shotgun (WGS) entry which is preliminary data.</text>
</comment>
<reference evidence="4" key="1">
    <citation type="submission" date="2021-12" db="EMBL/GenBank/DDBJ databases">
        <title>Novel species in genus Dyadobacter.</title>
        <authorList>
            <person name="Ma C."/>
        </authorList>
    </citation>
    <scope>NUCLEOTIDE SEQUENCE</scope>
    <source>
        <strain evidence="4">LJ419</strain>
    </source>
</reference>
<evidence type="ECO:0000313" key="5">
    <source>
        <dbReference type="Proteomes" id="UP001139000"/>
    </source>
</evidence>
<dbReference type="GO" id="GO:0098797">
    <property type="term" value="C:plasma membrane protein complex"/>
    <property type="evidence" value="ECO:0007669"/>
    <property type="project" value="TreeGrafter"/>
</dbReference>
<accession>A0A9X1PKK1</accession>
<dbReference type="InterPro" id="IPR051045">
    <property type="entry name" value="TonB-dependent_transducer"/>
</dbReference>
<dbReference type="Pfam" id="PF03544">
    <property type="entry name" value="TonB_C"/>
    <property type="match status" value="1"/>
</dbReference>
<dbReference type="RefSeq" id="WP_234655591.1">
    <property type="nucleotide sequence ID" value="NZ_CP094997.1"/>
</dbReference>
<keyword evidence="2" id="KW-0472">Membrane</keyword>
<keyword evidence="2" id="KW-0812">Transmembrane</keyword>
<keyword evidence="5" id="KW-1185">Reference proteome</keyword>
<evidence type="ECO:0000313" key="4">
    <source>
        <dbReference type="EMBL" id="MCF0062476.1"/>
    </source>
</evidence>
<dbReference type="AlphaFoldDB" id="A0A9X1PKK1"/>
<dbReference type="PANTHER" id="PTHR33446">
    <property type="entry name" value="PROTEIN TONB-RELATED"/>
    <property type="match status" value="1"/>
</dbReference>
<organism evidence="4 5">
    <name type="scientific">Dyadobacter chenwenxiniae</name>
    <dbReference type="NCBI Taxonomy" id="2906456"/>
    <lineage>
        <taxon>Bacteria</taxon>
        <taxon>Pseudomonadati</taxon>
        <taxon>Bacteroidota</taxon>
        <taxon>Cytophagia</taxon>
        <taxon>Cytophagales</taxon>
        <taxon>Spirosomataceae</taxon>
        <taxon>Dyadobacter</taxon>
    </lineage>
</organism>
<proteinExistence type="predicted"/>
<feature type="transmembrane region" description="Helical" evidence="2">
    <location>
        <begin position="78"/>
        <end position="102"/>
    </location>
</feature>
<evidence type="ECO:0000256" key="1">
    <source>
        <dbReference type="SAM" id="MobiDB-lite"/>
    </source>
</evidence>
<feature type="domain" description="TonB C-terminal" evidence="3">
    <location>
        <begin position="275"/>
        <end position="342"/>
    </location>
</feature>
<feature type="region of interest" description="Disordered" evidence="1">
    <location>
        <begin position="123"/>
        <end position="175"/>
    </location>
</feature>
<dbReference type="PANTHER" id="PTHR33446:SF2">
    <property type="entry name" value="PROTEIN TONB"/>
    <property type="match status" value="1"/>
</dbReference>
<keyword evidence="2" id="KW-1133">Transmembrane helix</keyword>
<gene>
    <name evidence="4" type="ORF">LXM26_13295</name>
</gene>
<dbReference type="EMBL" id="JAJTTC010000002">
    <property type="protein sequence ID" value="MCF0062476.1"/>
    <property type="molecule type" value="Genomic_DNA"/>
</dbReference>
<protein>
    <submittedName>
        <fullName evidence="4">Energy transducer TonB</fullName>
    </submittedName>
</protein>
<dbReference type="GO" id="GO:0031992">
    <property type="term" value="F:energy transducer activity"/>
    <property type="evidence" value="ECO:0007669"/>
    <property type="project" value="TreeGrafter"/>
</dbReference>
<sequence length="343" mass="37784">MVENRSDMAGFEEFRRYQNGEMSPREQHLLEKQMLEDPMLAEAYEGFLAMHHNTADLASLQKELKQNLERRTTNHRKWIIPLWTYGAAASLVLTLGTLWLVFVSNPQKGDNKETGQNLVEIPAPEPETARQSEPETAAPSAPETKPAIASQTEKPAPRTTTPGSRAQEPEPATVVSPRKFETDLAAADHDDQVSVPAAAPAEKQAFANTARGPVPAPASRVREQPKYKKSQTVVPEATSVRSLTALPVPADSVMKLTASPLMGWDAYRSYLEKRTAAARRKGEVTVSFYVNSDGTLADLTAEGERQLQPEAIRIVKEGPQWVPARQNGSAVRTPVKVILNFKK</sequence>
<dbReference type="InterPro" id="IPR037682">
    <property type="entry name" value="TonB_C"/>
</dbReference>
<evidence type="ECO:0000256" key="2">
    <source>
        <dbReference type="SAM" id="Phobius"/>
    </source>
</evidence>
<feature type="compositionally biased region" description="Polar residues" evidence="1">
    <location>
        <begin position="149"/>
        <end position="164"/>
    </location>
</feature>